<evidence type="ECO:0000256" key="1">
    <source>
        <dbReference type="SAM" id="SignalP"/>
    </source>
</evidence>
<keyword evidence="1" id="KW-0732">Signal</keyword>
<dbReference type="Pfam" id="PF07617">
    <property type="entry name" value="DUF1579"/>
    <property type="match status" value="1"/>
</dbReference>
<gene>
    <name evidence="2" type="ORF">SAMN04488122_5854</name>
</gene>
<accession>A0A1I0SBF3</accession>
<evidence type="ECO:0000313" key="2">
    <source>
        <dbReference type="EMBL" id="SEW54020.1"/>
    </source>
</evidence>
<keyword evidence="3" id="KW-1185">Reference proteome</keyword>
<name>A0A1I0SBF3_9BACT</name>
<feature type="chain" id="PRO_5011658041" description="DUF1579 domain-containing protein" evidence="1">
    <location>
        <begin position="22"/>
        <end position="190"/>
    </location>
</feature>
<dbReference type="EMBL" id="FOJG01000002">
    <property type="protein sequence ID" value="SEW54020.1"/>
    <property type="molecule type" value="Genomic_DNA"/>
</dbReference>
<dbReference type="InterPro" id="IPR011473">
    <property type="entry name" value="DUF1579"/>
</dbReference>
<organism evidence="2 3">
    <name type="scientific">Chitinophaga arvensicola</name>
    <dbReference type="NCBI Taxonomy" id="29529"/>
    <lineage>
        <taxon>Bacteria</taxon>
        <taxon>Pseudomonadati</taxon>
        <taxon>Bacteroidota</taxon>
        <taxon>Chitinophagia</taxon>
        <taxon>Chitinophagales</taxon>
        <taxon>Chitinophagaceae</taxon>
        <taxon>Chitinophaga</taxon>
    </lineage>
</organism>
<evidence type="ECO:0008006" key="4">
    <source>
        <dbReference type="Google" id="ProtNLM"/>
    </source>
</evidence>
<dbReference type="RefSeq" id="WP_089901595.1">
    <property type="nucleotide sequence ID" value="NZ_FOJG01000002.1"/>
</dbReference>
<feature type="signal peptide" evidence="1">
    <location>
        <begin position="1"/>
        <end position="21"/>
    </location>
</feature>
<protein>
    <recommendedName>
        <fullName evidence="4">DUF1579 domain-containing protein</fullName>
    </recommendedName>
</protein>
<sequence>MKTFYLLTAALCLLINVNTFAQQDSAAMMKAWAAYMTPGPVHEKMAIANGEWTADMTFWEKPDAPPTTSTGNVVNKMILGGRYEESRFTADMMGMAFEGVSTMAYDNARKVFISTWIDNMGTGITVMEGQWDDATHSMHLSGKAVDPVTGKEHPIRQVQTWTDKNHQVLEMFRTMDGKEIKDMEIKLTRK</sequence>
<dbReference type="OrthoDB" id="277821at2"/>
<dbReference type="STRING" id="29529.SAMN04488122_5854"/>
<reference evidence="3" key="1">
    <citation type="submission" date="2016-10" db="EMBL/GenBank/DDBJ databases">
        <authorList>
            <person name="Varghese N."/>
            <person name="Submissions S."/>
        </authorList>
    </citation>
    <scope>NUCLEOTIDE SEQUENCE [LARGE SCALE GENOMIC DNA]</scope>
    <source>
        <strain evidence="3">DSM 3695</strain>
    </source>
</reference>
<dbReference type="AlphaFoldDB" id="A0A1I0SBF3"/>
<dbReference type="Proteomes" id="UP000199310">
    <property type="component" value="Unassembled WGS sequence"/>
</dbReference>
<proteinExistence type="predicted"/>
<evidence type="ECO:0000313" key="3">
    <source>
        <dbReference type="Proteomes" id="UP000199310"/>
    </source>
</evidence>